<protein>
    <submittedName>
        <fullName evidence="1">Uncharacterized protein</fullName>
    </submittedName>
</protein>
<gene>
    <name evidence="1" type="ORF">F5891DRAFT_1202417</name>
</gene>
<dbReference type="AlphaFoldDB" id="A0AAD4DMX5"/>
<evidence type="ECO:0000313" key="1">
    <source>
        <dbReference type="EMBL" id="KAG1884824.1"/>
    </source>
</evidence>
<name>A0AAD4DMX5_9AGAM</name>
<evidence type="ECO:0000313" key="2">
    <source>
        <dbReference type="Proteomes" id="UP001195769"/>
    </source>
</evidence>
<accession>A0AAD4DMX5</accession>
<dbReference type="InterPro" id="IPR040521">
    <property type="entry name" value="KDZ"/>
</dbReference>
<dbReference type="GeneID" id="64663233"/>
<organism evidence="1 2">
    <name type="scientific">Suillus fuscotomentosus</name>
    <dbReference type="NCBI Taxonomy" id="1912939"/>
    <lineage>
        <taxon>Eukaryota</taxon>
        <taxon>Fungi</taxon>
        <taxon>Dikarya</taxon>
        <taxon>Basidiomycota</taxon>
        <taxon>Agaricomycotina</taxon>
        <taxon>Agaricomycetes</taxon>
        <taxon>Agaricomycetidae</taxon>
        <taxon>Boletales</taxon>
        <taxon>Suillineae</taxon>
        <taxon>Suillaceae</taxon>
        <taxon>Suillus</taxon>
    </lineage>
</organism>
<dbReference type="EMBL" id="JABBWK010000386">
    <property type="protein sequence ID" value="KAG1884824.1"/>
    <property type="molecule type" value="Genomic_DNA"/>
</dbReference>
<dbReference type="Pfam" id="PF18758">
    <property type="entry name" value="KDZ"/>
    <property type="match status" value="1"/>
</dbReference>
<sequence>MQGGRGLSVAGGSHYVTVTCPACLQPGKNLPDNWQDTPKSKGWLYDLFLTIDANFCLKRWAVSSDKTDPSLSQGWAYVREETSYKSYISDRAGNVQEKSTCLNHNAMNMADTKLSQGLAAMGVELKGIAIIQASAHLSLAQLKAKELKHDVDLLLYPDVLSSVIIASGMDLEEEQLHLKVIIDNTGIHATDSQKLSVLRMWMSLHQKIDCWRQTQLLYILSVCLLVTSSATSGLNNTELTKLWLLSALNTNVCDPHLQHIEWELQFTQAHDTLESQWY</sequence>
<reference evidence="1" key="1">
    <citation type="journal article" date="2020" name="New Phytol.">
        <title>Comparative genomics reveals dynamic genome evolution in host specialist ectomycorrhizal fungi.</title>
        <authorList>
            <person name="Lofgren L.A."/>
            <person name="Nguyen N.H."/>
            <person name="Vilgalys R."/>
            <person name="Ruytinx J."/>
            <person name="Liao H.L."/>
            <person name="Branco S."/>
            <person name="Kuo A."/>
            <person name="LaButti K."/>
            <person name="Lipzen A."/>
            <person name="Andreopoulos W."/>
            <person name="Pangilinan J."/>
            <person name="Riley R."/>
            <person name="Hundley H."/>
            <person name="Na H."/>
            <person name="Barry K."/>
            <person name="Grigoriev I.V."/>
            <person name="Stajich J.E."/>
            <person name="Kennedy P.G."/>
        </authorList>
    </citation>
    <scope>NUCLEOTIDE SEQUENCE</scope>
    <source>
        <strain evidence="1">FC203</strain>
    </source>
</reference>
<dbReference type="RefSeq" id="XP_041216301.1">
    <property type="nucleotide sequence ID" value="XM_041368935.1"/>
</dbReference>
<comment type="caution">
    <text evidence="1">The sequence shown here is derived from an EMBL/GenBank/DDBJ whole genome shotgun (WGS) entry which is preliminary data.</text>
</comment>
<keyword evidence="2" id="KW-1185">Reference proteome</keyword>
<dbReference type="Proteomes" id="UP001195769">
    <property type="component" value="Unassembled WGS sequence"/>
</dbReference>
<proteinExistence type="predicted"/>